<evidence type="ECO:0000313" key="8">
    <source>
        <dbReference type="Proteomes" id="UP000439903"/>
    </source>
</evidence>
<dbReference type="InterPro" id="IPR000719">
    <property type="entry name" value="Prot_kinase_dom"/>
</dbReference>
<feature type="domain" description="Protein kinase" evidence="6">
    <location>
        <begin position="1"/>
        <end position="170"/>
    </location>
</feature>
<keyword evidence="1" id="KW-0723">Serine/threonine-protein kinase</keyword>
<keyword evidence="2" id="KW-0808">Transferase</keyword>
<evidence type="ECO:0000256" key="4">
    <source>
        <dbReference type="ARBA" id="ARBA00022777"/>
    </source>
</evidence>
<reference evidence="7 8" key="1">
    <citation type="journal article" date="2019" name="Environ. Microbiol.">
        <title>At the nexus of three kingdoms: the genome of the mycorrhizal fungus Gigaspora margarita provides insights into plant, endobacterial and fungal interactions.</title>
        <authorList>
            <person name="Venice F."/>
            <person name="Ghignone S."/>
            <person name="Salvioli di Fossalunga A."/>
            <person name="Amselem J."/>
            <person name="Novero M."/>
            <person name="Xianan X."/>
            <person name="Sedzielewska Toro K."/>
            <person name="Morin E."/>
            <person name="Lipzen A."/>
            <person name="Grigoriev I.V."/>
            <person name="Henrissat B."/>
            <person name="Martin F.M."/>
            <person name="Bonfante P."/>
        </authorList>
    </citation>
    <scope>NUCLEOTIDE SEQUENCE [LARGE SCALE GENOMIC DNA]</scope>
    <source>
        <strain evidence="7 8">BEG34</strain>
    </source>
</reference>
<evidence type="ECO:0000256" key="3">
    <source>
        <dbReference type="ARBA" id="ARBA00022741"/>
    </source>
</evidence>
<dbReference type="GO" id="GO:0004674">
    <property type="term" value="F:protein serine/threonine kinase activity"/>
    <property type="evidence" value="ECO:0007669"/>
    <property type="project" value="UniProtKB-KW"/>
</dbReference>
<protein>
    <submittedName>
        <fullName evidence="7">Kinase-like protein</fullName>
    </submittedName>
</protein>
<keyword evidence="5" id="KW-0067">ATP-binding</keyword>
<dbReference type="EMBL" id="WTPW01000518">
    <property type="protein sequence ID" value="KAF0503052.1"/>
    <property type="molecule type" value="Genomic_DNA"/>
</dbReference>
<keyword evidence="4 7" id="KW-0418">Kinase</keyword>
<accession>A0A8H4AJJ1</accession>
<evidence type="ECO:0000256" key="2">
    <source>
        <dbReference type="ARBA" id="ARBA00022679"/>
    </source>
</evidence>
<dbReference type="PROSITE" id="PS50011">
    <property type="entry name" value="PROTEIN_KINASE_DOM"/>
    <property type="match status" value="1"/>
</dbReference>
<gene>
    <name evidence="7" type="ORF">F8M41_019704</name>
</gene>
<dbReference type="PANTHER" id="PTHR24355">
    <property type="entry name" value="G PROTEIN-COUPLED RECEPTOR KINASE/RIBOSOMAL PROTEIN S6 KINASE"/>
    <property type="match status" value="1"/>
</dbReference>
<dbReference type="PANTHER" id="PTHR24355:SF18">
    <property type="entry name" value="G PROTEIN-COUPLED RECEPTOR KINASE"/>
    <property type="match status" value="1"/>
</dbReference>
<proteinExistence type="predicted"/>
<dbReference type="GO" id="GO:0005524">
    <property type="term" value="F:ATP binding"/>
    <property type="evidence" value="ECO:0007669"/>
    <property type="project" value="UniProtKB-KW"/>
</dbReference>
<dbReference type="SMART" id="SM00220">
    <property type="entry name" value="S_TKc"/>
    <property type="match status" value="1"/>
</dbReference>
<dbReference type="Proteomes" id="UP000439903">
    <property type="component" value="Unassembled WGS sequence"/>
</dbReference>
<comment type="caution">
    <text evidence="7">The sequence shown here is derived from an EMBL/GenBank/DDBJ whole genome shotgun (WGS) entry which is preliminary data.</text>
</comment>
<dbReference type="SUPFAM" id="SSF56112">
    <property type="entry name" value="Protein kinase-like (PK-like)"/>
    <property type="match status" value="1"/>
</dbReference>
<keyword evidence="8" id="KW-1185">Reference proteome</keyword>
<evidence type="ECO:0000256" key="1">
    <source>
        <dbReference type="ARBA" id="ARBA00022527"/>
    </source>
</evidence>
<name>A0A8H4AJJ1_GIGMA</name>
<dbReference type="OrthoDB" id="6718656at2759"/>
<evidence type="ECO:0000259" key="6">
    <source>
        <dbReference type="PROSITE" id="PS50011"/>
    </source>
</evidence>
<organism evidence="7 8">
    <name type="scientific">Gigaspora margarita</name>
    <dbReference type="NCBI Taxonomy" id="4874"/>
    <lineage>
        <taxon>Eukaryota</taxon>
        <taxon>Fungi</taxon>
        <taxon>Fungi incertae sedis</taxon>
        <taxon>Mucoromycota</taxon>
        <taxon>Glomeromycotina</taxon>
        <taxon>Glomeromycetes</taxon>
        <taxon>Diversisporales</taxon>
        <taxon>Gigasporaceae</taxon>
        <taxon>Gigaspora</taxon>
    </lineage>
</organism>
<keyword evidence="3" id="KW-0547">Nucleotide-binding</keyword>
<dbReference type="Pfam" id="PF00069">
    <property type="entry name" value="Pkinase"/>
    <property type="match status" value="1"/>
</dbReference>
<evidence type="ECO:0000313" key="7">
    <source>
        <dbReference type="EMBL" id="KAF0503052.1"/>
    </source>
</evidence>
<sequence>MDPMFQYSEKLELFLKDYNIKSYDYSQFSDIRPIERGGFAFVYSTVFQEKTYALKCLNNNLHLDVKAFKLLICEKQNRFKFEWKKLIKCANELTLGLEYLHKKGIIHRDLHSKNILINEDKILIADFGISKHVNDASTTSAILGMPAYIEPQCFFSLGKPSVMRNQTFIA</sequence>
<dbReference type="Gene3D" id="1.10.510.10">
    <property type="entry name" value="Transferase(Phosphotransferase) domain 1"/>
    <property type="match status" value="1"/>
</dbReference>
<evidence type="ECO:0000256" key="5">
    <source>
        <dbReference type="ARBA" id="ARBA00022840"/>
    </source>
</evidence>
<dbReference type="AlphaFoldDB" id="A0A8H4AJJ1"/>
<dbReference type="InterPro" id="IPR011009">
    <property type="entry name" value="Kinase-like_dom_sf"/>
</dbReference>